<gene>
    <name evidence="1" type="primary">DLG1_2</name>
    <name evidence="1" type="ORF">K0M31_015887</name>
</gene>
<organism evidence="1 2">
    <name type="scientific">Melipona bicolor</name>
    <dbReference type="NCBI Taxonomy" id="60889"/>
    <lineage>
        <taxon>Eukaryota</taxon>
        <taxon>Metazoa</taxon>
        <taxon>Ecdysozoa</taxon>
        <taxon>Arthropoda</taxon>
        <taxon>Hexapoda</taxon>
        <taxon>Insecta</taxon>
        <taxon>Pterygota</taxon>
        <taxon>Neoptera</taxon>
        <taxon>Endopterygota</taxon>
        <taxon>Hymenoptera</taxon>
        <taxon>Apocrita</taxon>
        <taxon>Aculeata</taxon>
        <taxon>Apoidea</taxon>
        <taxon>Anthophila</taxon>
        <taxon>Apidae</taxon>
        <taxon>Melipona</taxon>
    </lineage>
</organism>
<dbReference type="Proteomes" id="UP001177670">
    <property type="component" value="Unassembled WGS sequence"/>
</dbReference>
<dbReference type="Gene3D" id="3.40.50.300">
    <property type="entry name" value="P-loop containing nucleotide triphosphate hydrolases"/>
    <property type="match status" value="1"/>
</dbReference>
<protein>
    <submittedName>
        <fullName evidence="1">Disks large 1</fullName>
    </submittedName>
</protein>
<proteinExistence type="predicted"/>
<evidence type="ECO:0000313" key="2">
    <source>
        <dbReference type="Proteomes" id="UP001177670"/>
    </source>
</evidence>
<name>A0AA40KT21_9HYME</name>
<dbReference type="EMBL" id="JAHYIQ010000005">
    <property type="protein sequence ID" value="KAK1131727.1"/>
    <property type="molecule type" value="Genomic_DNA"/>
</dbReference>
<reference evidence="1" key="1">
    <citation type="submission" date="2021-10" db="EMBL/GenBank/DDBJ databases">
        <title>Melipona bicolor Genome sequencing and assembly.</title>
        <authorList>
            <person name="Araujo N.S."/>
            <person name="Arias M.C."/>
        </authorList>
    </citation>
    <scope>NUCLEOTIDE SEQUENCE</scope>
    <source>
        <strain evidence="1">USP_2M_L1-L4_2017</strain>
        <tissue evidence="1">Whole body</tissue>
    </source>
</reference>
<keyword evidence="2" id="KW-1185">Reference proteome</keyword>
<evidence type="ECO:0000313" key="1">
    <source>
        <dbReference type="EMBL" id="KAK1131727.1"/>
    </source>
</evidence>
<sequence length="57" mass="6233">MSTVCLTEGTPVATLFPILFAAVVQGDTPEEIYVKVKEVIAEQSGPNIWVPCRDQQL</sequence>
<comment type="caution">
    <text evidence="1">The sequence shown here is derived from an EMBL/GenBank/DDBJ whole genome shotgun (WGS) entry which is preliminary data.</text>
</comment>
<dbReference type="InterPro" id="IPR027417">
    <property type="entry name" value="P-loop_NTPase"/>
</dbReference>
<dbReference type="AlphaFoldDB" id="A0AA40KT21"/>
<accession>A0AA40KT21</accession>